<proteinExistence type="predicted"/>
<reference evidence="2" key="2">
    <citation type="submission" date="2023-01" db="EMBL/GenBank/DDBJ databases">
        <authorList>
            <person name="Sun Q."/>
            <person name="Evtushenko L."/>
        </authorList>
    </citation>
    <scope>NUCLEOTIDE SEQUENCE</scope>
    <source>
        <strain evidence="2">VKM Ac-2007</strain>
    </source>
</reference>
<keyword evidence="3" id="KW-1185">Reference proteome</keyword>
<sequence length="306" mass="31767">MLVAGATVLPVPAGAVAEDPVIRSVTLSPDAPVVGPVGAVRLVIEVVAAGVTGPDGVTVQVEPGVPPKGGAKPAPAPAPLPAPVPLPDPGTAPVPVPAPVPAPAPVPGVGPGPAAGEPRGAEETAPASVSWTGGPLSPGAPGRRATGVPAQEVARRAGREWETWRFLPDKELTRWYPAGRWTVTVRARGADGAVATERTAFWLRRETRFSAVQAVGRGSGVRVSGVLNRVDPQGYLDYAPFPGRPLDIMYRRARGDAWENVASATTDERGHFARNVPDTGEGEWRIRFGGTGRYAARRSIIHPTTL</sequence>
<dbReference type="Proteomes" id="UP001143474">
    <property type="component" value="Unassembled WGS sequence"/>
</dbReference>
<gene>
    <name evidence="2" type="ORF">GCM10017600_33310</name>
</gene>
<evidence type="ECO:0000313" key="2">
    <source>
        <dbReference type="EMBL" id="GLK09925.1"/>
    </source>
</evidence>
<evidence type="ECO:0000256" key="1">
    <source>
        <dbReference type="SAM" id="MobiDB-lite"/>
    </source>
</evidence>
<protein>
    <submittedName>
        <fullName evidence="2">Uncharacterized protein</fullName>
    </submittedName>
</protein>
<feature type="compositionally biased region" description="Pro residues" evidence="1">
    <location>
        <begin position="74"/>
        <end position="110"/>
    </location>
</feature>
<feature type="region of interest" description="Disordered" evidence="1">
    <location>
        <begin position="55"/>
        <end position="149"/>
    </location>
</feature>
<accession>A0A9W6MDH5</accession>
<feature type="compositionally biased region" description="Low complexity" evidence="1">
    <location>
        <begin position="112"/>
        <end position="127"/>
    </location>
</feature>
<comment type="caution">
    <text evidence="2">The sequence shown here is derived from an EMBL/GenBank/DDBJ whole genome shotgun (WGS) entry which is preliminary data.</text>
</comment>
<organism evidence="2 3">
    <name type="scientific">Streptosporangium carneum</name>
    <dbReference type="NCBI Taxonomy" id="47481"/>
    <lineage>
        <taxon>Bacteria</taxon>
        <taxon>Bacillati</taxon>
        <taxon>Actinomycetota</taxon>
        <taxon>Actinomycetes</taxon>
        <taxon>Streptosporangiales</taxon>
        <taxon>Streptosporangiaceae</taxon>
        <taxon>Streptosporangium</taxon>
    </lineage>
</organism>
<reference evidence="2" key="1">
    <citation type="journal article" date="2014" name="Int. J. Syst. Evol. Microbiol.">
        <title>Complete genome sequence of Corynebacterium casei LMG S-19264T (=DSM 44701T), isolated from a smear-ripened cheese.</title>
        <authorList>
            <consortium name="US DOE Joint Genome Institute (JGI-PGF)"/>
            <person name="Walter F."/>
            <person name="Albersmeier A."/>
            <person name="Kalinowski J."/>
            <person name="Ruckert C."/>
        </authorList>
    </citation>
    <scope>NUCLEOTIDE SEQUENCE</scope>
    <source>
        <strain evidence="2">VKM Ac-2007</strain>
    </source>
</reference>
<evidence type="ECO:0000313" key="3">
    <source>
        <dbReference type="Proteomes" id="UP001143474"/>
    </source>
</evidence>
<dbReference type="AlphaFoldDB" id="A0A9W6MDH5"/>
<name>A0A9W6MDH5_9ACTN</name>
<dbReference type="EMBL" id="BSEV01000006">
    <property type="protein sequence ID" value="GLK09925.1"/>
    <property type="molecule type" value="Genomic_DNA"/>
</dbReference>